<proteinExistence type="predicted"/>
<keyword evidence="2" id="KW-1185">Reference proteome</keyword>
<dbReference type="STRING" id="84022.CACET_c15540"/>
<evidence type="ECO:0000313" key="2">
    <source>
        <dbReference type="Proteomes" id="UP000035704"/>
    </source>
</evidence>
<evidence type="ECO:0008006" key="3">
    <source>
        <dbReference type="Google" id="ProtNLM"/>
    </source>
</evidence>
<dbReference type="OrthoDB" id="1908546at2"/>
<dbReference type="KEGG" id="cace:CACET_c15540"/>
<protein>
    <recommendedName>
        <fullName evidence="3">Phage DNA packaging protein, Nu1 subunit of terminase</fullName>
    </recommendedName>
</protein>
<reference evidence="1 2" key="1">
    <citation type="submission" date="2014-10" db="EMBL/GenBank/DDBJ databases">
        <title>Genome sequence of Clostridium aceticum DSM 1496.</title>
        <authorList>
            <person name="Poehlein A."/>
            <person name="Schiel-Bengelsdorf B."/>
            <person name="Gottschalk G."/>
            <person name="Duerre P."/>
            <person name="Daniel R."/>
        </authorList>
    </citation>
    <scope>NUCLEOTIDE SEQUENCE [LARGE SCALE GENOMIC DNA]</scope>
    <source>
        <strain evidence="1 2">DSM 1496</strain>
    </source>
</reference>
<dbReference type="PATRIC" id="fig|84022.6.peg.1544"/>
<evidence type="ECO:0000313" key="1">
    <source>
        <dbReference type="EMBL" id="AKL95003.1"/>
    </source>
</evidence>
<sequence>MKEINSKKVESVDSVTVSSGVLADLFSLTDRRVRQLSEEGILVKVKRGRYSLADSVKNYIIHIKTNQDIQDSKSEAAVDLEEEKALHEKTKREIAELKLAAMRGEMHHSEDVKRVMNDMLTSFRSKILAMASKLAPALIARDDIGIIQELIKKECFEVLDELSSYDPAAFYGEDYIDVCDDDMDIEVQGNRGDKNVEKEENIEED</sequence>
<dbReference type="EMBL" id="CP009687">
    <property type="protein sequence ID" value="AKL95003.1"/>
    <property type="molecule type" value="Genomic_DNA"/>
</dbReference>
<dbReference type="RefSeq" id="WP_044823755.1">
    <property type="nucleotide sequence ID" value="NZ_CP009687.1"/>
</dbReference>
<accession>A0A0G3W9I5</accession>
<organism evidence="1 2">
    <name type="scientific">Clostridium aceticum</name>
    <dbReference type="NCBI Taxonomy" id="84022"/>
    <lineage>
        <taxon>Bacteria</taxon>
        <taxon>Bacillati</taxon>
        <taxon>Bacillota</taxon>
        <taxon>Clostridia</taxon>
        <taxon>Eubacteriales</taxon>
        <taxon>Clostridiaceae</taxon>
        <taxon>Clostridium</taxon>
    </lineage>
</organism>
<gene>
    <name evidence="1" type="ORF">CACET_c15540</name>
</gene>
<name>A0A0G3W9I5_9CLOT</name>
<dbReference type="Proteomes" id="UP000035704">
    <property type="component" value="Chromosome"/>
</dbReference>
<dbReference type="AlphaFoldDB" id="A0A0G3W9I5"/>